<keyword evidence="12" id="KW-1185">Reference proteome</keyword>
<evidence type="ECO:0000256" key="4">
    <source>
        <dbReference type="ARBA" id="ARBA00022989"/>
    </source>
</evidence>
<comment type="similarity">
    <text evidence="2">Belongs to the ERGIC family.</text>
</comment>
<dbReference type="InterPro" id="IPR045888">
    <property type="entry name" value="Erv"/>
</dbReference>
<evidence type="ECO:0000313" key="11">
    <source>
        <dbReference type="EMBL" id="CAL4802653.1"/>
    </source>
</evidence>
<organism evidence="9">
    <name type="scientific">Cladocopium goreaui</name>
    <dbReference type="NCBI Taxonomy" id="2562237"/>
    <lineage>
        <taxon>Eukaryota</taxon>
        <taxon>Sar</taxon>
        <taxon>Alveolata</taxon>
        <taxon>Dinophyceae</taxon>
        <taxon>Suessiales</taxon>
        <taxon>Symbiodiniaceae</taxon>
        <taxon>Cladocopium</taxon>
    </lineage>
</organism>
<dbReference type="GO" id="GO:0005783">
    <property type="term" value="C:endoplasmic reticulum"/>
    <property type="evidence" value="ECO:0007669"/>
    <property type="project" value="TreeGrafter"/>
</dbReference>
<dbReference type="PANTHER" id="PTHR10984">
    <property type="entry name" value="ENDOPLASMIC RETICULUM-GOLGI INTERMEDIATE COMPARTMENT PROTEIN"/>
    <property type="match status" value="1"/>
</dbReference>
<dbReference type="EMBL" id="CAMXCT030006526">
    <property type="protein sequence ID" value="CAL4802653.1"/>
    <property type="molecule type" value="Genomic_DNA"/>
</dbReference>
<feature type="domain" description="Endoplasmic reticulum vesicle transporter C-terminal" evidence="7">
    <location>
        <begin position="232"/>
        <end position="438"/>
    </location>
</feature>
<dbReference type="GO" id="GO:0016020">
    <property type="term" value="C:membrane"/>
    <property type="evidence" value="ECO:0007669"/>
    <property type="project" value="UniProtKB-SubCell"/>
</dbReference>
<feature type="transmembrane region" description="Helical" evidence="6">
    <location>
        <begin position="419"/>
        <end position="441"/>
    </location>
</feature>
<evidence type="ECO:0000313" key="12">
    <source>
        <dbReference type="Proteomes" id="UP001152797"/>
    </source>
</evidence>
<evidence type="ECO:0000313" key="9">
    <source>
        <dbReference type="EMBL" id="CAI4015341.1"/>
    </source>
</evidence>
<keyword evidence="4 6" id="KW-1133">Transmembrane helix</keyword>
<evidence type="ECO:0000256" key="3">
    <source>
        <dbReference type="ARBA" id="ARBA00022692"/>
    </source>
</evidence>
<evidence type="ECO:0000256" key="2">
    <source>
        <dbReference type="ARBA" id="ARBA00005648"/>
    </source>
</evidence>
<dbReference type="InterPro" id="IPR012936">
    <property type="entry name" value="Erv_C"/>
</dbReference>
<name>A0A9P1GIM9_9DINO</name>
<evidence type="ECO:0000259" key="8">
    <source>
        <dbReference type="Pfam" id="PF13850"/>
    </source>
</evidence>
<dbReference type="OrthoDB" id="270930at2759"/>
<dbReference type="GO" id="GO:0030134">
    <property type="term" value="C:COPII-coated ER to Golgi transport vesicle"/>
    <property type="evidence" value="ECO:0007669"/>
    <property type="project" value="TreeGrafter"/>
</dbReference>
<dbReference type="Pfam" id="PF13850">
    <property type="entry name" value="ERGIC_N"/>
    <property type="match status" value="1"/>
</dbReference>
<comment type="subcellular location">
    <subcellularLocation>
        <location evidence="1">Membrane</location>
        <topology evidence="1">Multi-pass membrane protein</topology>
    </subcellularLocation>
</comment>
<dbReference type="InterPro" id="IPR039542">
    <property type="entry name" value="Erv_N"/>
</dbReference>
<dbReference type="EMBL" id="CAMXCT010006526">
    <property type="protein sequence ID" value="CAI4015341.1"/>
    <property type="molecule type" value="Genomic_DNA"/>
</dbReference>
<dbReference type="AlphaFoldDB" id="A0A9P1GIM9"/>
<reference evidence="9" key="1">
    <citation type="submission" date="2022-10" db="EMBL/GenBank/DDBJ databases">
        <authorList>
            <person name="Chen Y."/>
            <person name="Dougan E. K."/>
            <person name="Chan C."/>
            <person name="Rhodes N."/>
            <person name="Thang M."/>
        </authorList>
    </citation>
    <scope>NUCLEOTIDE SEQUENCE</scope>
</reference>
<reference evidence="10" key="2">
    <citation type="submission" date="2024-04" db="EMBL/GenBank/DDBJ databases">
        <authorList>
            <person name="Chen Y."/>
            <person name="Shah S."/>
            <person name="Dougan E. K."/>
            <person name="Thang M."/>
            <person name="Chan C."/>
        </authorList>
    </citation>
    <scope>NUCLEOTIDE SEQUENCE [LARGE SCALE GENOMIC DNA]</scope>
</reference>
<keyword evidence="3 6" id="KW-0812">Transmembrane</keyword>
<keyword evidence="5 6" id="KW-0472">Membrane</keyword>
<protein>
    <submittedName>
        <fullName evidence="11">Endoplasmic reticulum-Golgi intermediate compartment protein 3</fullName>
    </submittedName>
</protein>
<evidence type="ECO:0000256" key="1">
    <source>
        <dbReference type="ARBA" id="ARBA00004141"/>
    </source>
</evidence>
<sequence length="454" mass="50766">MYKGLFSFENLLFSFEAKAQNDLEAESLKEEAELERNFTAPPSLTSAFKDKDEDQEEWFWPWIRTVRRGRKEQVQGGRIACASSIFLRFVMHRSPASGTSKLKHFDLYGKVHDDYRIKTQSGGIISLVSMLIMALLFLSELQSYLRAEILDHIVVDTTLNQKLPIGLNITFPHIRCDEVSVDTVDSKGENQVDIAGTLTKVNLDLAGAPSKGDPVAKPGECFSCLEAQDLAQKGEKLCCNTCQDLKETYQDFGLPYFHILDSAMQCRNSVGCRVHGDVSVSKVGGNVHVALGKSTVRDGKHVHEFNLKDVSDGFNTSHIIHRLEFGERVPGVESPLEGTAKIVLKGAYMFHYYIKLVPTLFERDDGKSQYTHQYSVTGQEKDVLVRQGELAGLPGVFLVYEFTPFMVQKSVKEVPFSHFLISVCAIIGGVFTVAGLLDALLYRTTKRWKGKAHI</sequence>
<evidence type="ECO:0000256" key="5">
    <source>
        <dbReference type="ARBA" id="ARBA00023136"/>
    </source>
</evidence>
<feature type="domain" description="Endoplasmic reticulum vesicle transporter N-terminal" evidence="8">
    <location>
        <begin position="102"/>
        <end position="191"/>
    </location>
</feature>
<gene>
    <name evidence="9" type="ORF">C1SCF055_LOCUS40175</name>
</gene>
<accession>A0A9P1GIM9</accession>
<proteinExistence type="inferred from homology"/>
<comment type="caution">
    <text evidence="9">The sequence shown here is derived from an EMBL/GenBank/DDBJ whole genome shotgun (WGS) entry which is preliminary data.</text>
</comment>
<dbReference type="Proteomes" id="UP001152797">
    <property type="component" value="Unassembled WGS sequence"/>
</dbReference>
<dbReference type="PANTHER" id="PTHR10984:SF25">
    <property type="entry name" value="ENDOPLASMIC RETICULUM-GOLGI INTERMEDIATE COMPARTMENT PROTEIN 3"/>
    <property type="match status" value="1"/>
</dbReference>
<evidence type="ECO:0000256" key="6">
    <source>
        <dbReference type="SAM" id="Phobius"/>
    </source>
</evidence>
<evidence type="ECO:0000259" key="7">
    <source>
        <dbReference type="Pfam" id="PF07970"/>
    </source>
</evidence>
<dbReference type="EMBL" id="CAMXCT020006526">
    <property type="protein sequence ID" value="CAL1168716.1"/>
    <property type="molecule type" value="Genomic_DNA"/>
</dbReference>
<evidence type="ECO:0000313" key="10">
    <source>
        <dbReference type="EMBL" id="CAL1168716.1"/>
    </source>
</evidence>
<dbReference type="Pfam" id="PF07970">
    <property type="entry name" value="COPIIcoated_ERV"/>
    <property type="match status" value="1"/>
</dbReference>